<reference evidence="15 16" key="2">
    <citation type="journal article" date="2015" name="MBio">
        <title>Genome-Resolved Metagenomic Analysis Reveals Roles for Candidate Phyla and Other Microbial Community Members in Biogeochemical Transformations in Oil Reservoirs.</title>
        <authorList>
            <person name="Hu P."/>
            <person name="Tom L."/>
            <person name="Singh A."/>
            <person name="Thomas B.C."/>
            <person name="Baker B.J."/>
            <person name="Piceno Y.M."/>
            <person name="Andersen G.L."/>
            <person name="Banfield J.F."/>
        </authorList>
    </citation>
    <scope>NUCLEOTIDE SEQUENCE [LARGE SCALE GENOMIC DNA]</scope>
</reference>
<dbReference type="EMBL" id="LGGH01000124">
    <property type="protein sequence ID" value="KUK67154.1"/>
    <property type="molecule type" value="Genomic_DNA"/>
</dbReference>
<evidence type="ECO:0000313" key="15">
    <source>
        <dbReference type="Proteomes" id="UP000054260"/>
    </source>
</evidence>
<dbReference type="InterPro" id="IPR044751">
    <property type="entry name" value="Ion_transp-like_CBS"/>
</dbReference>
<dbReference type="CDD" id="cd04590">
    <property type="entry name" value="CBS_pair_CorC_HlyC_assoc"/>
    <property type="match status" value="1"/>
</dbReference>
<keyword evidence="3" id="KW-0677">Repeat</keyword>
<dbReference type="GO" id="GO:0050660">
    <property type="term" value="F:flavin adenine dinucleotide binding"/>
    <property type="evidence" value="ECO:0007669"/>
    <property type="project" value="InterPro"/>
</dbReference>
<evidence type="ECO:0000256" key="5">
    <source>
        <dbReference type="ARBA" id="ARBA00023122"/>
    </source>
</evidence>
<evidence type="ECO:0000313" key="17">
    <source>
        <dbReference type="Proteomes" id="UP000264215"/>
    </source>
</evidence>
<feature type="domain" description="CBS" evidence="10">
    <location>
        <begin position="291"/>
        <end position="348"/>
    </location>
</feature>
<dbReference type="InterPro" id="IPR016169">
    <property type="entry name" value="FAD-bd_PCMH_sub2"/>
</dbReference>
<dbReference type="Pfam" id="PF01595">
    <property type="entry name" value="CNNM"/>
    <property type="match status" value="1"/>
</dbReference>
<dbReference type="InterPro" id="IPR046342">
    <property type="entry name" value="CBS_dom_sf"/>
</dbReference>
<evidence type="ECO:0000256" key="2">
    <source>
        <dbReference type="ARBA" id="ARBA00022692"/>
    </source>
</evidence>
<dbReference type="Proteomes" id="UP000054260">
    <property type="component" value="Unassembled WGS sequence"/>
</dbReference>
<dbReference type="PROSITE" id="PS51371">
    <property type="entry name" value="CBS"/>
    <property type="match status" value="2"/>
</dbReference>
<name>A0A101I9X5_9BACT</name>
<feature type="transmembrane region" description="Helical" evidence="9">
    <location>
        <begin position="102"/>
        <end position="120"/>
    </location>
</feature>
<dbReference type="Pfam" id="PF00571">
    <property type="entry name" value="CBS"/>
    <property type="match status" value="2"/>
</dbReference>
<feature type="domain" description="CBS" evidence="10">
    <location>
        <begin position="221"/>
        <end position="280"/>
    </location>
</feature>
<dbReference type="InterPro" id="IPR005170">
    <property type="entry name" value="Transptr-assoc_dom"/>
</dbReference>
<dbReference type="PANTHER" id="PTHR22777:SF17">
    <property type="entry name" value="UPF0053 PROTEIN SLL0260"/>
    <property type="match status" value="1"/>
</dbReference>
<keyword evidence="2 8" id="KW-0812">Transmembrane</keyword>
<dbReference type="SUPFAM" id="SSF56176">
    <property type="entry name" value="FAD-binding/transporter-associated domain-like"/>
    <property type="match status" value="1"/>
</dbReference>
<dbReference type="Proteomes" id="UP000055014">
    <property type="component" value="Unassembled WGS sequence"/>
</dbReference>
<evidence type="ECO:0000256" key="8">
    <source>
        <dbReference type="PROSITE-ProRule" id="PRU01193"/>
    </source>
</evidence>
<evidence type="ECO:0000313" key="13">
    <source>
        <dbReference type="EMBL" id="KUK67154.1"/>
    </source>
</evidence>
<sequence length="455" mass="51750">MEDPTSSGDPVSLLLNLVLLGFLLYLSGVFSGTETALMTMSKLKLRDLMDSKEKRFSGSVKYFIDNPNSVLTAILVMNNVVNILSSSLATLIALRLLPNNSAGIAAALVTGVMTFLILVFGEITPKIFARENSERFFRRMITVITVITVILKPLLWLLLHISNFFIVVFGGKKADFAPFITEDEIRSAVDAGHEEGVLQSEERMIMKRTLELKDISVKEIMTPRVEIEALEEEQPLIDLMELVQSEGYSRYPIYRENIDRIVGVCYAKDLLNFILERKDNNVLQNIRVEEIMRSPYFVPETKKVDDLLREFREKKNHLAVVIDEYGGTAGIITMEDVIEELTGEILDEYDEESEEMMIERLGENEYIVDGMTPINDIERELEQPFPNTEFETIGGYLLEVLERFPEVGEKIIVNGFTFEILAAGKNKVEKIRLNVDRRGVDERNFRGESTNTEGY</sequence>
<evidence type="ECO:0000259" key="10">
    <source>
        <dbReference type="PROSITE" id="PS51371"/>
    </source>
</evidence>
<organism evidence="14 16">
    <name type="scientific">Mesotoga infera</name>
    <dbReference type="NCBI Taxonomy" id="1236046"/>
    <lineage>
        <taxon>Bacteria</taxon>
        <taxon>Thermotogati</taxon>
        <taxon>Thermotogota</taxon>
        <taxon>Thermotogae</taxon>
        <taxon>Kosmotogales</taxon>
        <taxon>Kosmotogaceae</taxon>
        <taxon>Mesotoga</taxon>
    </lineage>
</organism>
<dbReference type="EMBL" id="DQBS01000178">
    <property type="protein sequence ID" value="HCO70496.1"/>
    <property type="molecule type" value="Genomic_DNA"/>
</dbReference>
<evidence type="ECO:0000256" key="9">
    <source>
        <dbReference type="SAM" id="Phobius"/>
    </source>
</evidence>
<reference evidence="14" key="1">
    <citation type="journal article" date="2015" name="MBio">
        <title>Genome-resolved metagenomic analysis reveals roles for candidate phyla and other microbial community members in biogeochemical transformations in oil reservoirs.</title>
        <authorList>
            <person name="Hu P."/>
            <person name="Tom L."/>
            <person name="Singh A."/>
            <person name="Thomas B.C."/>
            <person name="Baker B.J."/>
            <person name="Piceno Y.M."/>
            <person name="Andersen G.L."/>
            <person name="Banfield J.F."/>
        </authorList>
    </citation>
    <scope>NUCLEOTIDE SEQUENCE [LARGE SCALE GENOMIC DNA]</scope>
    <source>
        <strain evidence="13">46_47</strain>
        <strain evidence="14">46_70</strain>
    </source>
</reference>
<dbReference type="AlphaFoldDB" id="A0A101I9X5"/>
<dbReference type="PANTHER" id="PTHR22777">
    <property type="entry name" value="HEMOLYSIN-RELATED"/>
    <property type="match status" value="1"/>
</dbReference>
<evidence type="ECO:0000313" key="14">
    <source>
        <dbReference type="EMBL" id="KUK91460.1"/>
    </source>
</evidence>
<dbReference type="Pfam" id="PF03471">
    <property type="entry name" value="CorC_HlyC"/>
    <property type="match status" value="1"/>
</dbReference>
<accession>A0A101I9X5</accession>
<dbReference type="SUPFAM" id="SSF54631">
    <property type="entry name" value="CBS-domain pair"/>
    <property type="match status" value="1"/>
</dbReference>
<feature type="transmembrane region" description="Helical" evidence="9">
    <location>
        <begin position="70"/>
        <end position="96"/>
    </location>
</feature>
<dbReference type="GO" id="GO:0005886">
    <property type="term" value="C:plasma membrane"/>
    <property type="evidence" value="ECO:0007669"/>
    <property type="project" value="TreeGrafter"/>
</dbReference>
<dbReference type="SMART" id="SM01091">
    <property type="entry name" value="CorC_HlyC"/>
    <property type="match status" value="1"/>
</dbReference>
<feature type="transmembrane region" description="Helical" evidence="9">
    <location>
        <begin position="12"/>
        <end position="37"/>
    </location>
</feature>
<evidence type="ECO:0000256" key="7">
    <source>
        <dbReference type="PROSITE-ProRule" id="PRU00703"/>
    </source>
</evidence>
<dbReference type="Gene3D" id="3.30.465.10">
    <property type="match status" value="1"/>
</dbReference>
<evidence type="ECO:0000256" key="4">
    <source>
        <dbReference type="ARBA" id="ARBA00022989"/>
    </source>
</evidence>
<comment type="subcellular location">
    <subcellularLocation>
        <location evidence="1">Membrane</location>
        <topology evidence="1">Multi-pass membrane protein</topology>
    </subcellularLocation>
</comment>
<dbReference type="EMBL" id="LGGW01000001">
    <property type="protein sequence ID" value="KUK91460.1"/>
    <property type="molecule type" value="Genomic_DNA"/>
</dbReference>
<dbReference type="InterPro" id="IPR002550">
    <property type="entry name" value="CNNM"/>
</dbReference>
<evidence type="ECO:0000259" key="11">
    <source>
        <dbReference type="PROSITE" id="PS51846"/>
    </source>
</evidence>
<keyword evidence="6 8" id="KW-0472">Membrane</keyword>
<evidence type="ECO:0000313" key="16">
    <source>
        <dbReference type="Proteomes" id="UP000055014"/>
    </source>
</evidence>
<dbReference type="FunFam" id="3.10.580.10:FF:000002">
    <property type="entry name" value="Magnesium/cobalt efflux protein CorC"/>
    <property type="match status" value="1"/>
</dbReference>
<evidence type="ECO:0000256" key="6">
    <source>
        <dbReference type="ARBA" id="ARBA00023136"/>
    </source>
</evidence>
<dbReference type="InterPro" id="IPR000644">
    <property type="entry name" value="CBS_dom"/>
</dbReference>
<reference evidence="12 17" key="3">
    <citation type="journal article" date="2018" name="Nat. Biotechnol.">
        <title>A standardized bacterial taxonomy based on genome phylogeny substantially revises the tree of life.</title>
        <authorList>
            <person name="Parks D.H."/>
            <person name="Chuvochina M."/>
            <person name="Waite D.W."/>
            <person name="Rinke C."/>
            <person name="Skarshewski A."/>
            <person name="Chaumeil P.A."/>
            <person name="Hugenholtz P."/>
        </authorList>
    </citation>
    <scope>NUCLEOTIDE SEQUENCE [LARGE SCALE GENOMIC DNA]</scope>
    <source>
        <strain evidence="12">UBA9905</strain>
    </source>
</reference>
<proteinExistence type="predicted"/>
<keyword evidence="4 8" id="KW-1133">Transmembrane helix</keyword>
<evidence type="ECO:0000256" key="3">
    <source>
        <dbReference type="ARBA" id="ARBA00022737"/>
    </source>
</evidence>
<comment type="caution">
    <text evidence="14">The sequence shown here is derived from an EMBL/GenBank/DDBJ whole genome shotgun (WGS) entry which is preliminary data.</text>
</comment>
<dbReference type="InterPro" id="IPR036318">
    <property type="entry name" value="FAD-bd_PCMH-like_sf"/>
</dbReference>
<dbReference type="SMART" id="SM00116">
    <property type="entry name" value="CBS"/>
    <property type="match status" value="2"/>
</dbReference>
<evidence type="ECO:0000256" key="1">
    <source>
        <dbReference type="ARBA" id="ARBA00004141"/>
    </source>
</evidence>
<dbReference type="Gene3D" id="3.10.580.10">
    <property type="entry name" value="CBS-domain"/>
    <property type="match status" value="1"/>
</dbReference>
<feature type="domain" description="CNNM transmembrane" evidence="11">
    <location>
        <begin position="9"/>
        <end position="202"/>
    </location>
</feature>
<gene>
    <name evidence="12" type="ORF">DIT26_07990</name>
    <name evidence="13" type="ORF">XD86_0882</name>
    <name evidence="14" type="ORF">XE02_0018</name>
</gene>
<dbReference type="PROSITE" id="PS51846">
    <property type="entry name" value="CNNM"/>
    <property type="match status" value="1"/>
</dbReference>
<dbReference type="PATRIC" id="fig|1236046.5.peg.567"/>
<evidence type="ECO:0000313" key="12">
    <source>
        <dbReference type="EMBL" id="HCO70496.1"/>
    </source>
</evidence>
<protein>
    <submittedName>
        <fullName evidence="12">HlyC/CorC family transporter</fullName>
    </submittedName>
</protein>
<feature type="transmembrane region" description="Helical" evidence="9">
    <location>
        <begin position="140"/>
        <end position="159"/>
    </location>
</feature>
<dbReference type="Proteomes" id="UP000264215">
    <property type="component" value="Unassembled WGS sequence"/>
</dbReference>
<keyword evidence="5 7" id="KW-0129">CBS domain</keyword>